<evidence type="ECO:0000256" key="7">
    <source>
        <dbReference type="ARBA" id="ARBA00022840"/>
    </source>
</evidence>
<dbReference type="GO" id="GO:0000155">
    <property type="term" value="F:phosphorelay sensor kinase activity"/>
    <property type="evidence" value="ECO:0007669"/>
    <property type="project" value="InterPro"/>
</dbReference>
<dbReference type="InterPro" id="IPR036097">
    <property type="entry name" value="HisK_dim/P_sf"/>
</dbReference>
<evidence type="ECO:0000256" key="3">
    <source>
        <dbReference type="ARBA" id="ARBA00022553"/>
    </source>
</evidence>
<dbReference type="AlphaFoldDB" id="A0A2U3KQR0"/>
<keyword evidence="10" id="KW-0472">Membrane</keyword>
<feature type="transmembrane region" description="Helical" evidence="10">
    <location>
        <begin position="6"/>
        <end position="23"/>
    </location>
</feature>
<dbReference type="Pfam" id="PF02518">
    <property type="entry name" value="HATPase_c"/>
    <property type="match status" value="1"/>
</dbReference>
<dbReference type="Gene3D" id="3.30.450.40">
    <property type="match status" value="1"/>
</dbReference>
<keyword evidence="10" id="KW-1133">Transmembrane helix</keyword>
<organism evidence="12 13">
    <name type="scientific">Candidatus Sulfotelmatobacter kueseliae</name>
    <dbReference type="NCBI Taxonomy" id="2042962"/>
    <lineage>
        <taxon>Bacteria</taxon>
        <taxon>Pseudomonadati</taxon>
        <taxon>Acidobacteriota</taxon>
        <taxon>Terriglobia</taxon>
        <taxon>Terriglobales</taxon>
        <taxon>Candidatus Korobacteraceae</taxon>
        <taxon>Candidatus Sulfotelmatobacter</taxon>
    </lineage>
</organism>
<dbReference type="GO" id="GO:0005524">
    <property type="term" value="F:ATP binding"/>
    <property type="evidence" value="ECO:0007669"/>
    <property type="project" value="UniProtKB-KW"/>
</dbReference>
<comment type="catalytic activity">
    <reaction evidence="1">
        <text>ATP + protein L-histidine = ADP + protein N-phospho-L-histidine.</text>
        <dbReference type="EC" id="2.7.13.3"/>
    </reaction>
</comment>
<evidence type="ECO:0000256" key="4">
    <source>
        <dbReference type="ARBA" id="ARBA00022679"/>
    </source>
</evidence>
<dbReference type="EC" id="2.7.13.3" evidence="2"/>
<dbReference type="CDD" id="cd00082">
    <property type="entry name" value="HisKA"/>
    <property type="match status" value="1"/>
</dbReference>
<feature type="transmembrane region" description="Helical" evidence="10">
    <location>
        <begin position="143"/>
        <end position="161"/>
    </location>
</feature>
<keyword evidence="3" id="KW-0597">Phosphoprotein</keyword>
<evidence type="ECO:0000256" key="5">
    <source>
        <dbReference type="ARBA" id="ARBA00022741"/>
    </source>
</evidence>
<keyword evidence="7" id="KW-0067">ATP-binding</keyword>
<feature type="coiled-coil region" evidence="9">
    <location>
        <begin position="248"/>
        <end position="275"/>
    </location>
</feature>
<accession>A0A2U3KQR0</accession>
<dbReference type="InterPro" id="IPR005467">
    <property type="entry name" value="His_kinase_dom"/>
</dbReference>
<dbReference type="EMBL" id="OMOD01000135">
    <property type="protein sequence ID" value="SPF41981.1"/>
    <property type="molecule type" value="Genomic_DNA"/>
</dbReference>
<evidence type="ECO:0000256" key="8">
    <source>
        <dbReference type="ARBA" id="ARBA00023012"/>
    </source>
</evidence>
<keyword evidence="5" id="KW-0547">Nucleotide-binding</keyword>
<dbReference type="Pfam" id="PF00512">
    <property type="entry name" value="HisKA"/>
    <property type="match status" value="1"/>
</dbReference>
<evidence type="ECO:0000313" key="13">
    <source>
        <dbReference type="Proteomes" id="UP000238701"/>
    </source>
</evidence>
<feature type="transmembrane region" description="Helical" evidence="10">
    <location>
        <begin position="32"/>
        <end position="51"/>
    </location>
</feature>
<feature type="transmembrane region" description="Helical" evidence="10">
    <location>
        <begin position="173"/>
        <end position="192"/>
    </location>
</feature>
<dbReference type="SMART" id="SM00388">
    <property type="entry name" value="HisKA"/>
    <property type="match status" value="1"/>
</dbReference>
<evidence type="ECO:0000256" key="6">
    <source>
        <dbReference type="ARBA" id="ARBA00022777"/>
    </source>
</evidence>
<dbReference type="SMART" id="SM00387">
    <property type="entry name" value="HATPase_c"/>
    <property type="match status" value="1"/>
</dbReference>
<evidence type="ECO:0000259" key="11">
    <source>
        <dbReference type="PROSITE" id="PS50109"/>
    </source>
</evidence>
<gene>
    <name evidence="12" type="ORF">SBA1_410027</name>
</gene>
<dbReference type="Proteomes" id="UP000238701">
    <property type="component" value="Unassembled WGS sequence"/>
</dbReference>
<keyword evidence="9" id="KW-0175">Coiled coil</keyword>
<dbReference type="InterPro" id="IPR029016">
    <property type="entry name" value="GAF-like_dom_sf"/>
</dbReference>
<evidence type="ECO:0000256" key="9">
    <source>
        <dbReference type="SAM" id="Coils"/>
    </source>
</evidence>
<feature type="transmembrane region" description="Helical" evidence="10">
    <location>
        <begin position="199"/>
        <end position="218"/>
    </location>
</feature>
<feature type="domain" description="Histidine kinase" evidence="11">
    <location>
        <begin position="464"/>
        <end position="673"/>
    </location>
</feature>
<evidence type="ECO:0000256" key="10">
    <source>
        <dbReference type="SAM" id="Phobius"/>
    </source>
</evidence>
<sequence length="686" mass="73411">MGALQKIPTFLTVCALVMIFACLKRHTRCARLTLWAVGWTLVFIHFAAQLLEPGAGPADPFLLAIDGGALQAAAIVFLVSVSAVVEERARRTLLLLALAVPSVTYAVLNAYDVRWRWPYVLCLAGCFGAAAGFSFWVKRGFSLYLAAVTLLCSLAGAWAIQAALKGSFHEGTVVLLGIGFALPGVFICRHYWNASPAVLTISGGFSCWGAVFPSLWLIARYAPHMSLPGALWETPKLFVALGMILAVVEDKSEAIAGMQRQAEALNRQLERFSAITSRLLSGAAPDAICPDVAAAITEVSSFRAAVILIESPEGMLRIAGSSGLSPECLRMLEERTPEWTASHIRGLCARGRRIGKMSFVVAPDAQPSNGTGSMALAGRETEGKPSACRESGTQLLIPLNSAAGTCLGSITLTAGCEVSAIAAEELAHIESLAGDLAVAVELKSLHTQLVWSEKLAAMGQLVAGVAHELNNPLTAIMGFGELMSDAITSARTQDQLKRLLNETRRMKRITDNLLRFSRQSSRDISVARLAPVVQEVVTLCEYYTRKSKVSVEVEISPDLPLLAINEDEIKQVLLNLFNNSCDALQEVAESRQIRIRAYQAGARAVIQVEDTGPGFSNLGRALDPFYTTKPVGKGTGLGLSVCYGIAKRRGGDLRIENVAPHGGRVTLELPVVETLPQALLVASAHA</sequence>
<protein>
    <recommendedName>
        <fullName evidence="2">histidine kinase</fullName>
        <ecNumber evidence="2">2.7.13.3</ecNumber>
    </recommendedName>
</protein>
<dbReference type="InterPro" id="IPR004358">
    <property type="entry name" value="Sig_transdc_His_kin-like_C"/>
</dbReference>
<dbReference type="PROSITE" id="PS50109">
    <property type="entry name" value="HIS_KIN"/>
    <property type="match status" value="1"/>
</dbReference>
<feature type="transmembrane region" description="Helical" evidence="10">
    <location>
        <begin position="117"/>
        <end position="136"/>
    </location>
</feature>
<dbReference type="SUPFAM" id="SSF47384">
    <property type="entry name" value="Homodimeric domain of signal transducing histidine kinase"/>
    <property type="match status" value="1"/>
</dbReference>
<evidence type="ECO:0000256" key="2">
    <source>
        <dbReference type="ARBA" id="ARBA00012438"/>
    </source>
</evidence>
<dbReference type="PANTHER" id="PTHR43065">
    <property type="entry name" value="SENSOR HISTIDINE KINASE"/>
    <property type="match status" value="1"/>
</dbReference>
<evidence type="ECO:0000313" key="12">
    <source>
        <dbReference type="EMBL" id="SPF41981.1"/>
    </source>
</evidence>
<evidence type="ECO:0000256" key="1">
    <source>
        <dbReference type="ARBA" id="ARBA00000085"/>
    </source>
</evidence>
<keyword evidence="8" id="KW-0902">Two-component regulatory system</keyword>
<dbReference type="Gene3D" id="1.10.287.130">
    <property type="match status" value="1"/>
</dbReference>
<dbReference type="PANTHER" id="PTHR43065:SF46">
    <property type="entry name" value="C4-DICARBOXYLATE TRANSPORT SENSOR PROTEIN DCTB"/>
    <property type="match status" value="1"/>
</dbReference>
<dbReference type="InterPro" id="IPR003661">
    <property type="entry name" value="HisK_dim/P_dom"/>
</dbReference>
<dbReference type="OrthoDB" id="110871at2"/>
<keyword evidence="6 12" id="KW-0418">Kinase</keyword>
<dbReference type="InterPro" id="IPR003594">
    <property type="entry name" value="HATPase_dom"/>
</dbReference>
<feature type="transmembrane region" description="Helical" evidence="10">
    <location>
        <begin position="63"/>
        <end position="85"/>
    </location>
</feature>
<dbReference type="SUPFAM" id="SSF55781">
    <property type="entry name" value="GAF domain-like"/>
    <property type="match status" value="1"/>
</dbReference>
<keyword evidence="4" id="KW-0808">Transferase</keyword>
<reference evidence="13" key="1">
    <citation type="submission" date="2018-02" db="EMBL/GenBank/DDBJ databases">
        <authorList>
            <person name="Hausmann B."/>
        </authorList>
    </citation>
    <scope>NUCLEOTIDE SEQUENCE [LARGE SCALE GENOMIC DNA]</scope>
    <source>
        <strain evidence="13">Peat soil MAG SbA1</strain>
    </source>
</reference>
<proteinExistence type="predicted"/>
<keyword evidence="10" id="KW-0812">Transmembrane</keyword>
<dbReference type="PROSITE" id="PS51257">
    <property type="entry name" value="PROKAR_LIPOPROTEIN"/>
    <property type="match status" value="1"/>
</dbReference>
<dbReference type="SUPFAM" id="SSF55874">
    <property type="entry name" value="ATPase domain of HSP90 chaperone/DNA topoisomerase II/histidine kinase"/>
    <property type="match status" value="1"/>
</dbReference>
<dbReference type="PRINTS" id="PR00344">
    <property type="entry name" value="BCTRLSENSOR"/>
</dbReference>
<dbReference type="InterPro" id="IPR036890">
    <property type="entry name" value="HATPase_C_sf"/>
</dbReference>
<feature type="transmembrane region" description="Helical" evidence="10">
    <location>
        <begin position="92"/>
        <end position="111"/>
    </location>
</feature>
<name>A0A2U3KQR0_9BACT</name>
<dbReference type="Gene3D" id="3.30.565.10">
    <property type="entry name" value="Histidine kinase-like ATPase, C-terminal domain"/>
    <property type="match status" value="1"/>
</dbReference>